<reference evidence="2 3" key="1">
    <citation type="submission" date="2016-11" db="EMBL/GenBank/DDBJ databases">
        <authorList>
            <person name="Jaros S."/>
            <person name="Januszkiewicz K."/>
            <person name="Wedrychowicz H."/>
        </authorList>
    </citation>
    <scope>NUCLEOTIDE SEQUENCE [LARGE SCALE GENOMIC DNA]</scope>
    <source>
        <strain evidence="2 3">CGMCC 1.10681</strain>
    </source>
</reference>
<evidence type="ECO:0000256" key="1">
    <source>
        <dbReference type="ARBA" id="ARBA00023186"/>
    </source>
</evidence>
<gene>
    <name evidence="2" type="ORF">SAMN05216179_0419</name>
</gene>
<dbReference type="InterPro" id="IPR000740">
    <property type="entry name" value="GrpE"/>
</dbReference>
<dbReference type="GO" id="GO:0006457">
    <property type="term" value="P:protein folding"/>
    <property type="evidence" value="ECO:0007669"/>
    <property type="project" value="InterPro"/>
</dbReference>
<evidence type="ECO:0000313" key="2">
    <source>
        <dbReference type="EMBL" id="SHM54285.1"/>
    </source>
</evidence>
<dbReference type="EMBL" id="FRCZ01000001">
    <property type="protein sequence ID" value="SHM54285.1"/>
    <property type="molecule type" value="Genomic_DNA"/>
</dbReference>
<dbReference type="Gene3D" id="2.30.22.10">
    <property type="entry name" value="Head domain of nucleotide exchange factor GrpE"/>
    <property type="match status" value="1"/>
</dbReference>
<sequence>MNEGQKFLNDILPFLDGHQEETIKKAINDDPKTLLEYIRLILNWNIYISYKSYYGLFDQLLNSSDTQTNWVEEIRTLRNTFIDKYNDKKVGEVNLETFQKELENELLNLSPILIDEEMEDPKTDTDLISKFDHIKDEVKKGNHVNFKLLQEIQLHIDERLGHQEEKHESSTDDVNQQMNQYVDLLLEVFDLLDLIKINAAQKQDSSWLEEVTKVVDKAIQLLEGYGIEEIPVIGETFDGSIMEGIGTVSLEEVDAPNLQKYDVYSIFQRGFRYQHNQTLIRRAKVITIY</sequence>
<dbReference type="GO" id="GO:0042803">
    <property type="term" value="F:protein homodimerization activity"/>
    <property type="evidence" value="ECO:0007669"/>
    <property type="project" value="InterPro"/>
</dbReference>
<proteinExistence type="predicted"/>
<dbReference type="Proteomes" id="UP000184184">
    <property type="component" value="Unassembled WGS sequence"/>
</dbReference>
<dbReference type="GO" id="GO:0051087">
    <property type="term" value="F:protein-folding chaperone binding"/>
    <property type="evidence" value="ECO:0007669"/>
    <property type="project" value="InterPro"/>
</dbReference>
<protein>
    <submittedName>
        <fullName evidence="2">GrpE protein</fullName>
    </submittedName>
</protein>
<dbReference type="GO" id="GO:0000774">
    <property type="term" value="F:adenyl-nucleotide exchange factor activity"/>
    <property type="evidence" value="ECO:0007669"/>
    <property type="project" value="InterPro"/>
</dbReference>
<dbReference type="STRING" id="1027249.SAMN05216179_0419"/>
<dbReference type="AlphaFoldDB" id="A0A1M7JN03"/>
<dbReference type="OrthoDB" id="2854077at2"/>
<keyword evidence="1" id="KW-0143">Chaperone</keyword>
<accession>A0A1M7JN03</accession>
<dbReference type="Pfam" id="PF01025">
    <property type="entry name" value="GrpE"/>
    <property type="match status" value="1"/>
</dbReference>
<name>A0A1M7JN03_9BACI</name>
<dbReference type="InterPro" id="IPR009012">
    <property type="entry name" value="GrpE_head"/>
</dbReference>
<dbReference type="RefSeq" id="WP_073199191.1">
    <property type="nucleotide sequence ID" value="NZ_FRCZ01000001.1"/>
</dbReference>
<evidence type="ECO:0000313" key="3">
    <source>
        <dbReference type="Proteomes" id="UP000184184"/>
    </source>
</evidence>
<keyword evidence="3" id="KW-1185">Reference proteome</keyword>
<organism evidence="2 3">
    <name type="scientific">Gracilibacillus kekensis</name>
    <dbReference type="NCBI Taxonomy" id="1027249"/>
    <lineage>
        <taxon>Bacteria</taxon>
        <taxon>Bacillati</taxon>
        <taxon>Bacillota</taxon>
        <taxon>Bacilli</taxon>
        <taxon>Bacillales</taxon>
        <taxon>Bacillaceae</taxon>
        <taxon>Gracilibacillus</taxon>
    </lineage>
</organism>